<keyword evidence="2" id="KW-1185">Reference proteome</keyword>
<reference evidence="1 2" key="1">
    <citation type="submission" date="2024-09" db="EMBL/GenBank/DDBJ databases">
        <title>Floridaenema gen nov. (Aerosakkonemataceae, Aerosakkonematales ord. nov., Cyanobacteria) from benthic tropical and subtropical fresh waters, with the description of four new species.</title>
        <authorList>
            <person name="Moretto J.A."/>
            <person name="Berthold D.E."/>
            <person name="Lefler F.W."/>
            <person name="Huang I.-S."/>
            <person name="Laughinghouse H. IV."/>
        </authorList>
    </citation>
    <scope>NUCLEOTIDE SEQUENCE [LARGE SCALE GENOMIC DNA]</scope>
    <source>
        <strain evidence="1 2">BLCC-F50</strain>
    </source>
</reference>
<sequence>MKKNLYSAIPLPVYLYPPLGILSETVIVNEQAVHLVNNKVLLA</sequence>
<dbReference type="Proteomes" id="UP001576784">
    <property type="component" value="Unassembled WGS sequence"/>
</dbReference>
<evidence type="ECO:0000313" key="1">
    <source>
        <dbReference type="EMBL" id="MFB2893615.1"/>
    </source>
</evidence>
<comment type="caution">
    <text evidence="1">The sequence shown here is derived from an EMBL/GenBank/DDBJ whole genome shotgun (WGS) entry which is preliminary data.</text>
</comment>
<accession>A0ABV4XQ03</accession>
<organism evidence="1 2">
    <name type="scientific">Floridaenema flaviceps BLCC-F50</name>
    <dbReference type="NCBI Taxonomy" id="3153642"/>
    <lineage>
        <taxon>Bacteria</taxon>
        <taxon>Bacillati</taxon>
        <taxon>Cyanobacteriota</taxon>
        <taxon>Cyanophyceae</taxon>
        <taxon>Oscillatoriophycideae</taxon>
        <taxon>Aerosakkonematales</taxon>
        <taxon>Aerosakkonemataceae</taxon>
        <taxon>Floridanema</taxon>
        <taxon>Floridanema flaviceps</taxon>
    </lineage>
</organism>
<name>A0ABV4XQ03_9CYAN</name>
<dbReference type="EMBL" id="JBHFNR010000079">
    <property type="protein sequence ID" value="MFB2893615.1"/>
    <property type="molecule type" value="Genomic_DNA"/>
</dbReference>
<evidence type="ECO:0000313" key="2">
    <source>
        <dbReference type="Proteomes" id="UP001576784"/>
    </source>
</evidence>
<protein>
    <submittedName>
        <fullName evidence="1">Uncharacterized protein</fullName>
    </submittedName>
</protein>
<gene>
    <name evidence="1" type="ORF">ACE1CI_11945</name>
</gene>
<proteinExistence type="predicted"/>
<dbReference type="RefSeq" id="WP_413263275.1">
    <property type="nucleotide sequence ID" value="NZ_JBHFNR010000079.1"/>
</dbReference>